<feature type="region of interest" description="Disordered" evidence="1">
    <location>
        <begin position="25"/>
        <end position="106"/>
    </location>
</feature>
<dbReference type="Proteomes" id="UP000012065">
    <property type="component" value="Unassembled WGS sequence"/>
</dbReference>
<dbReference type="InterPro" id="IPR041078">
    <property type="entry name" value="Plavaka"/>
</dbReference>
<organism evidence="2 3">
    <name type="scientific">Thanatephorus cucumeris (strain AG1-IB / isolate 7/3/14)</name>
    <name type="common">Lettuce bottom rot fungus</name>
    <name type="synonym">Rhizoctonia solani</name>
    <dbReference type="NCBI Taxonomy" id="1108050"/>
    <lineage>
        <taxon>Eukaryota</taxon>
        <taxon>Fungi</taxon>
        <taxon>Dikarya</taxon>
        <taxon>Basidiomycota</taxon>
        <taxon>Agaricomycotina</taxon>
        <taxon>Agaricomycetes</taxon>
        <taxon>Cantharellales</taxon>
        <taxon>Ceratobasidiaceae</taxon>
        <taxon>Rhizoctonia</taxon>
        <taxon>Rhizoctonia solani AG-1</taxon>
    </lineage>
</organism>
<evidence type="ECO:0000313" key="3">
    <source>
        <dbReference type="Proteomes" id="UP000012065"/>
    </source>
</evidence>
<gene>
    <name evidence="2" type="ORF">BN14_09737</name>
</gene>
<name>M5C8H7_THACB</name>
<dbReference type="HOGENOM" id="CLU_006344_4_2_1"/>
<dbReference type="EMBL" id="CAOJ01014836">
    <property type="protein sequence ID" value="CCO35619.1"/>
    <property type="molecule type" value="Genomic_DNA"/>
</dbReference>
<comment type="caution">
    <text evidence="2">The sequence shown here is derived from an EMBL/GenBank/DDBJ whole genome shotgun (WGS) entry which is preliminary data.</text>
</comment>
<protein>
    <submittedName>
        <fullName evidence="2">Uncharacterized protein</fullName>
    </submittedName>
</protein>
<accession>M5C8H7</accession>
<sequence length="997" mass="115034">MGKYSSAPLRPQFGAAQKMVALRSTTLPSTGPAPLTSRPADDLASGCPVYNTQEQEGRIDSVTPSKRRKVTIEEIQDDALPPVAEPLTSHTSAEHDPADPTPPRRVRMRRYKGLYVEDFPEPAAGAPISDKHRLPPDLEAYMRRCGPLADPDHFEVAELLMTSGMTNANKDRHLRSKKYADKTPWSHCDAMINDIDKLAHGPEFNQSEIDIFDGRRPRPQFMVFRNIIEIIEDFLSNPIFKYHMQYKPWRMYTSEDKKERVYADMAASDWWWREMEKLVAQGFPEATIIPLIVATDQTTLSVMCGGQKAYPVYVSFGNLDKEWRRKPSKHGTYLLGYLPVDAFEDIPDDDQRRSLKVELVHRAMEKMMSPLNQVSKEGVEMWCPDGRLRRVFPRVAAYTADWPEQNLQCVTLEGGCPVCKTTHKNRGELEDQIELREREETLLALRTYVRTKNPHHLKLLGLKGVWPWWGDIPELNLSACITPDLLHQAYQGVFKNHLFQWIKHLIGEKVLNKWFAAMPRAEGLAHYPNGISAINSGRWTGRESKRLLAQFLPAVIGPLDAHTRELIRALVDFVYRAQGPSLTQFDLDMMDQDLHIFHERKELLVGTFFSNDDPFSKIPKIHMLRHWTHTIRELGTPDGYNTEGPEHLHIEYAKVPWRASNKVRPLPQMVTYIQRQEAIRIHRAYLDNYLADDLDDNDDTGLEDVVSYELSGDIETAVEIEPIARVVTEQVYYPSPERQMAKAPTVTNIVIQDLVDRYSAANFISSVTDFLTRRVRVARHDILLSERNEVNIWHKLFLFHSAPSFAPFDPVRRDVVRAGLPTRRDPGFSDVALILEKPSRHRSENDVYEKYGLDRYRAGRVRVFFTLPAHLRFFYPGQLAYLELFAPFNASVSPFNRLHSTKPDLDARGIRSTVVVPVSDIVFACHLVPQFEKLDPELELHAYTDLLSISRHFWLNHYYNHHFFRVLQHWRQHRPRLRERLERHIGRSLLPNSATLA</sequence>
<dbReference type="AlphaFoldDB" id="M5C8H7"/>
<evidence type="ECO:0000313" key="2">
    <source>
        <dbReference type="EMBL" id="CCO35619.1"/>
    </source>
</evidence>
<reference evidence="2 3" key="1">
    <citation type="journal article" date="2013" name="J. Biotechnol.">
        <title>Establishment and interpretation of the genome sequence of the phytopathogenic fungus Rhizoctonia solani AG1-IB isolate 7/3/14.</title>
        <authorList>
            <person name="Wibberg D.W."/>
            <person name="Jelonek L.J."/>
            <person name="Rupp O.R."/>
            <person name="Hennig M.H."/>
            <person name="Eikmeyer F.E."/>
            <person name="Goesmann A.G."/>
            <person name="Hartmann A.H."/>
            <person name="Borriss R.B."/>
            <person name="Grosch R.G."/>
            <person name="Puehler A.P."/>
            <person name="Schlueter A.S."/>
        </authorList>
    </citation>
    <scope>NUCLEOTIDE SEQUENCE [LARGE SCALE GENOMIC DNA]</scope>
    <source>
        <strain evidence="3">AG1-IB / isolate 7/3/14</strain>
    </source>
</reference>
<proteinExistence type="predicted"/>
<evidence type="ECO:0000256" key="1">
    <source>
        <dbReference type="SAM" id="MobiDB-lite"/>
    </source>
</evidence>
<dbReference type="Pfam" id="PF18759">
    <property type="entry name" value="Plavaka"/>
    <property type="match status" value="1"/>
</dbReference>